<sequence>MPTLTKLCAFLLFGLFAVIGGERYILLFEDPPTAGSPALWLALIGGAVGWRFVGARANTGFAQAAWVGVQGTVLVIFWALVAFGVAGVFARGYARQYDGVMDALTGWFAIALEHLERMRAAPDFLVFLLLGGIICGIVCALFFRFAERRRLG</sequence>
<feature type="transmembrane region" description="Helical" evidence="1">
    <location>
        <begin position="65"/>
        <end position="90"/>
    </location>
</feature>
<protein>
    <submittedName>
        <fullName evidence="2">TrgA family protein</fullName>
    </submittedName>
</protein>
<evidence type="ECO:0000313" key="3">
    <source>
        <dbReference type="Proteomes" id="UP000529417"/>
    </source>
</evidence>
<keyword evidence="1" id="KW-1133">Transmembrane helix</keyword>
<evidence type="ECO:0000313" key="2">
    <source>
        <dbReference type="EMBL" id="NYS24338.1"/>
    </source>
</evidence>
<organism evidence="2 3">
    <name type="scientific">Rhabdonatronobacter sediminivivens</name>
    <dbReference type="NCBI Taxonomy" id="2743469"/>
    <lineage>
        <taxon>Bacteria</taxon>
        <taxon>Pseudomonadati</taxon>
        <taxon>Pseudomonadota</taxon>
        <taxon>Alphaproteobacteria</taxon>
        <taxon>Rhodobacterales</taxon>
        <taxon>Paracoccaceae</taxon>
        <taxon>Rhabdonatronobacter</taxon>
    </lineage>
</organism>
<evidence type="ECO:0000256" key="1">
    <source>
        <dbReference type="SAM" id="Phobius"/>
    </source>
</evidence>
<dbReference type="NCBIfam" id="NF033773">
    <property type="entry name" value="tellur_TrgA"/>
    <property type="match status" value="1"/>
</dbReference>
<accession>A0A7Z0KZE8</accession>
<name>A0A7Z0KZE8_9RHOB</name>
<gene>
    <name evidence="2" type="ORF">HUK65_04970</name>
</gene>
<feature type="transmembrane region" description="Helical" evidence="1">
    <location>
        <begin position="37"/>
        <end position="53"/>
    </location>
</feature>
<dbReference type="RefSeq" id="WP_179905041.1">
    <property type="nucleotide sequence ID" value="NZ_JACBXS010000007.1"/>
</dbReference>
<dbReference type="EMBL" id="JACBXS010000007">
    <property type="protein sequence ID" value="NYS24338.1"/>
    <property type="molecule type" value="Genomic_DNA"/>
</dbReference>
<proteinExistence type="predicted"/>
<feature type="transmembrane region" description="Helical" evidence="1">
    <location>
        <begin position="124"/>
        <end position="146"/>
    </location>
</feature>
<dbReference type="Proteomes" id="UP000529417">
    <property type="component" value="Unassembled WGS sequence"/>
</dbReference>
<keyword evidence="1" id="KW-0472">Membrane</keyword>
<keyword evidence="1" id="KW-0812">Transmembrane</keyword>
<comment type="caution">
    <text evidence="2">The sequence shown here is derived from an EMBL/GenBank/DDBJ whole genome shotgun (WGS) entry which is preliminary data.</text>
</comment>
<dbReference type="InterPro" id="IPR047784">
    <property type="entry name" value="TrgA"/>
</dbReference>
<dbReference type="AlphaFoldDB" id="A0A7Z0KZE8"/>
<keyword evidence="3" id="KW-1185">Reference proteome</keyword>
<reference evidence="2 3" key="1">
    <citation type="journal article" date="2000" name="Arch. Microbiol.">
        <title>Rhodobaca bogoriensis gen. nov. and sp. nov., an alkaliphilic purple nonsulfur bacterium from African Rift Valley soda lakes.</title>
        <authorList>
            <person name="Milford A.D."/>
            <person name="Achenbach L.A."/>
            <person name="Jung D.O."/>
            <person name="Madigan M.T."/>
        </authorList>
    </citation>
    <scope>NUCLEOTIDE SEQUENCE [LARGE SCALE GENOMIC DNA]</scope>
    <source>
        <strain evidence="2 3">2376</strain>
    </source>
</reference>